<dbReference type="Proteomes" id="UP001164250">
    <property type="component" value="Chromosome 9"/>
</dbReference>
<reference evidence="2" key="1">
    <citation type="journal article" date="2023" name="G3 (Bethesda)">
        <title>Genome assembly and association tests identify interacting loci associated with vigor, precocity, and sex in interspecific pistachio rootstocks.</title>
        <authorList>
            <person name="Palmer W."/>
            <person name="Jacygrad E."/>
            <person name="Sagayaradj S."/>
            <person name="Cavanaugh K."/>
            <person name="Han R."/>
            <person name="Bertier L."/>
            <person name="Beede B."/>
            <person name="Kafkas S."/>
            <person name="Golino D."/>
            <person name="Preece J."/>
            <person name="Michelmore R."/>
        </authorList>
    </citation>
    <scope>NUCLEOTIDE SEQUENCE [LARGE SCALE GENOMIC DNA]</scope>
</reference>
<protein>
    <submittedName>
        <fullName evidence="1">Uncharacterized protein</fullName>
    </submittedName>
</protein>
<accession>A0ACC1ALZ9</accession>
<comment type="caution">
    <text evidence="1">The sequence shown here is derived from an EMBL/GenBank/DDBJ whole genome shotgun (WGS) entry which is preliminary data.</text>
</comment>
<name>A0ACC1ALZ9_9ROSI</name>
<gene>
    <name evidence="1" type="ORF">Patl1_33090</name>
</gene>
<dbReference type="EMBL" id="CM047905">
    <property type="protein sequence ID" value="KAJ0087686.1"/>
    <property type="molecule type" value="Genomic_DNA"/>
</dbReference>
<evidence type="ECO:0000313" key="2">
    <source>
        <dbReference type="Proteomes" id="UP001164250"/>
    </source>
</evidence>
<proteinExistence type="predicted"/>
<evidence type="ECO:0000313" key="1">
    <source>
        <dbReference type="EMBL" id="KAJ0087686.1"/>
    </source>
</evidence>
<keyword evidence="2" id="KW-1185">Reference proteome</keyword>
<sequence>MPRDAILFYAQMKECAHYTLCDNYTYSSAFKACAATHNFRVGKAVHCYFVRGLLNPSRIVYNYLLNMYSTCLSSVVDSEIGGCGYYDFDYSKHGIQFEGMESYLIDMYAKSGLIKASQQIFERNHPGDRDQATWNAMIAGYTQNGLVEEAFITYLNRPYLIVQNSTRAYSRSSASSSAMGQHDRGVAREVDAIYCVLPVCASVPLRDLRGYST</sequence>
<organism evidence="1 2">
    <name type="scientific">Pistacia atlantica</name>
    <dbReference type="NCBI Taxonomy" id="434234"/>
    <lineage>
        <taxon>Eukaryota</taxon>
        <taxon>Viridiplantae</taxon>
        <taxon>Streptophyta</taxon>
        <taxon>Embryophyta</taxon>
        <taxon>Tracheophyta</taxon>
        <taxon>Spermatophyta</taxon>
        <taxon>Magnoliopsida</taxon>
        <taxon>eudicotyledons</taxon>
        <taxon>Gunneridae</taxon>
        <taxon>Pentapetalae</taxon>
        <taxon>rosids</taxon>
        <taxon>malvids</taxon>
        <taxon>Sapindales</taxon>
        <taxon>Anacardiaceae</taxon>
        <taxon>Pistacia</taxon>
    </lineage>
</organism>